<dbReference type="GO" id="GO:0004674">
    <property type="term" value="F:protein serine/threonine kinase activity"/>
    <property type="evidence" value="ECO:0007669"/>
    <property type="project" value="UniProtKB-KW"/>
</dbReference>
<keyword evidence="4 9" id="KW-0547">Nucleotide-binding</keyword>
<dbReference type="GO" id="GO:0050684">
    <property type="term" value="P:regulation of mRNA processing"/>
    <property type="evidence" value="ECO:0007669"/>
    <property type="project" value="TreeGrafter"/>
</dbReference>
<accession>A0A811KI36</accession>
<evidence type="ECO:0000256" key="8">
    <source>
        <dbReference type="ARBA" id="ARBA00048679"/>
    </source>
</evidence>
<dbReference type="FunFam" id="3.30.200.20:FF:000770">
    <property type="entry name" value="SRSF protein kinase 2"/>
    <property type="match status" value="1"/>
</dbReference>
<dbReference type="InterPro" id="IPR000719">
    <property type="entry name" value="Prot_kinase_dom"/>
</dbReference>
<feature type="region of interest" description="Disordered" evidence="11">
    <location>
        <begin position="570"/>
        <end position="594"/>
    </location>
</feature>
<evidence type="ECO:0000256" key="10">
    <source>
        <dbReference type="SAM" id="Coils"/>
    </source>
</evidence>
<feature type="region of interest" description="Disordered" evidence="11">
    <location>
        <begin position="322"/>
        <end position="397"/>
    </location>
</feature>
<dbReference type="GO" id="GO:0005737">
    <property type="term" value="C:cytoplasm"/>
    <property type="evidence" value="ECO:0007669"/>
    <property type="project" value="TreeGrafter"/>
</dbReference>
<dbReference type="OrthoDB" id="2649at2759"/>
<feature type="compositionally biased region" description="Low complexity" evidence="11">
    <location>
        <begin position="362"/>
        <end position="372"/>
    </location>
</feature>
<dbReference type="PROSITE" id="PS00107">
    <property type="entry name" value="PROTEIN_KINASE_ATP"/>
    <property type="match status" value="1"/>
</dbReference>
<comment type="caution">
    <text evidence="13">The sequence shown here is derived from an EMBL/GenBank/DDBJ whole genome shotgun (WGS) entry which is preliminary data.</text>
</comment>
<dbReference type="AlphaFoldDB" id="A0A811KI36"/>
<dbReference type="Gene3D" id="1.10.510.10">
    <property type="entry name" value="Transferase(Phosphotransferase) domain 1"/>
    <property type="match status" value="2"/>
</dbReference>
<evidence type="ECO:0000256" key="3">
    <source>
        <dbReference type="ARBA" id="ARBA00022679"/>
    </source>
</evidence>
<reference evidence="13" key="1">
    <citation type="submission" date="2020-09" db="EMBL/GenBank/DDBJ databases">
        <authorList>
            <person name="Kikuchi T."/>
        </authorList>
    </citation>
    <scope>NUCLEOTIDE SEQUENCE</scope>
    <source>
        <strain evidence="13">SH1</strain>
    </source>
</reference>
<organism evidence="13 14">
    <name type="scientific">Bursaphelenchus okinawaensis</name>
    <dbReference type="NCBI Taxonomy" id="465554"/>
    <lineage>
        <taxon>Eukaryota</taxon>
        <taxon>Metazoa</taxon>
        <taxon>Ecdysozoa</taxon>
        <taxon>Nematoda</taxon>
        <taxon>Chromadorea</taxon>
        <taxon>Rhabditida</taxon>
        <taxon>Tylenchina</taxon>
        <taxon>Tylenchomorpha</taxon>
        <taxon>Aphelenchoidea</taxon>
        <taxon>Aphelenchoididae</taxon>
        <taxon>Bursaphelenchus</taxon>
    </lineage>
</organism>
<evidence type="ECO:0000256" key="6">
    <source>
        <dbReference type="ARBA" id="ARBA00022840"/>
    </source>
</evidence>
<feature type="compositionally biased region" description="Low complexity" evidence="11">
    <location>
        <begin position="329"/>
        <end position="338"/>
    </location>
</feature>
<evidence type="ECO:0000256" key="9">
    <source>
        <dbReference type="PROSITE-ProRule" id="PRU10141"/>
    </source>
</evidence>
<keyword evidence="6 9" id="KW-0067">ATP-binding</keyword>
<dbReference type="Gene3D" id="3.30.200.20">
    <property type="entry name" value="Phosphorylase Kinase, domain 1"/>
    <property type="match status" value="1"/>
</dbReference>
<feature type="compositionally biased region" description="Polar residues" evidence="11">
    <location>
        <begin position="570"/>
        <end position="583"/>
    </location>
</feature>
<keyword evidence="14" id="KW-1185">Reference proteome</keyword>
<dbReference type="PROSITE" id="PS50011">
    <property type="entry name" value="PROTEIN_KINASE_DOM"/>
    <property type="match status" value="1"/>
</dbReference>
<feature type="compositionally biased region" description="Basic residues" evidence="11">
    <location>
        <begin position="339"/>
        <end position="351"/>
    </location>
</feature>
<dbReference type="EMBL" id="CAJFCW020000003">
    <property type="protein sequence ID" value="CAG9105068.1"/>
    <property type="molecule type" value="Genomic_DNA"/>
</dbReference>
<comment type="catalytic activity">
    <reaction evidence="8">
        <text>L-seryl-[protein] + ATP = O-phospho-L-seryl-[protein] + ADP + H(+)</text>
        <dbReference type="Rhea" id="RHEA:17989"/>
        <dbReference type="Rhea" id="RHEA-COMP:9863"/>
        <dbReference type="Rhea" id="RHEA-COMP:11604"/>
        <dbReference type="ChEBI" id="CHEBI:15378"/>
        <dbReference type="ChEBI" id="CHEBI:29999"/>
        <dbReference type="ChEBI" id="CHEBI:30616"/>
        <dbReference type="ChEBI" id="CHEBI:83421"/>
        <dbReference type="ChEBI" id="CHEBI:456216"/>
        <dbReference type="EC" id="2.7.11.1"/>
    </reaction>
</comment>
<dbReference type="InterPro" id="IPR008271">
    <property type="entry name" value="Ser/Thr_kinase_AS"/>
</dbReference>
<evidence type="ECO:0000256" key="4">
    <source>
        <dbReference type="ARBA" id="ARBA00022741"/>
    </source>
</evidence>
<dbReference type="PANTHER" id="PTHR47634">
    <property type="entry name" value="PROTEIN KINASE DOMAIN-CONTAINING PROTEIN-RELATED"/>
    <property type="match status" value="1"/>
</dbReference>
<dbReference type="Proteomes" id="UP000783686">
    <property type="component" value="Unassembled WGS sequence"/>
</dbReference>
<sequence>MSKNSAYNSYHDDLSSLEDQQSPAGSESPLPYDDQGLPEDPANGDAPEEQEDPRDYCKGGYYPVQIGEVFNGRYHVIRKVGWGHFSTVWLCWDTQSRRFVALKIVKSAENYAVSAADEITILRECMEKGPHHGKSRVIEFLDSFKISGVNGEHTCMVFEVLGCTLLKLIIRTNYSGLMLEHVRVIIKQILEGLSYLHDDCNIIHTDLKPENVLVEMTHSEIRKMARDTIVRRNLGLKPDITESCNMYKTDEKKMSKNKKKKLRKRKKKQRELLEKQLYEVEGMNISINDECGELEASPSEAIKSSAIPDYLLNDALPPIPRVTTLNLSNNENVENTNTKTKKKKKKNKKNNKNKEPVEAENGEQQQNGNHQHALSHLLGTSPFNSPRNEEPEEDFGDVIPPKVKIADLGNACWTTQHFTSEIQTRQYRALEVIIGAGYDTSADIWSVACIAFELATGDYLFEPHGGQTYGRDEDHLAHIIELLGIIPASIFKRGKYWQQYFNKLGGLLHIPNLRPWSLYDVLVEKYQWPEPQARGFSDFLLPMLEFDPAKRIRATDALKHPWINTPISEDASSSTYYSPQDSCFSPPMPRKYSI</sequence>
<evidence type="ECO:0000256" key="7">
    <source>
        <dbReference type="ARBA" id="ARBA00047899"/>
    </source>
</evidence>
<dbReference type="SUPFAM" id="SSF56112">
    <property type="entry name" value="Protein kinase-like (PK-like)"/>
    <property type="match status" value="1"/>
</dbReference>
<protein>
    <recommendedName>
        <fullName evidence="1">non-specific serine/threonine protein kinase</fullName>
        <ecNumber evidence="1">2.7.11.1</ecNumber>
    </recommendedName>
</protein>
<dbReference type="EC" id="2.7.11.1" evidence="1"/>
<evidence type="ECO:0000313" key="13">
    <source>
        <dbReference type="EMBL" id="CAD5215946.1"/>
    </source>
</evidence>
<dbReference type="GO" id="GO:0005634">
    <property type="term" value="C:nucleus"/>
    <property type="evidence" value="ECO:0007669"/>
    <property type="project" value="TreeGrafter"/>
</dbReference>
<gene>
    <name evidence="13" type="ORF">BOKJ2_LOCUS6347</name>
</gene>
<dbReference type="EMBL" id="CAJFDH010000003">
    <property type="protein sequence ID" value="CAD5215946.1"/>
    <property type="molecule type" value="Genomic_DNA"/>
</dbReference>
<feature type="binding site" evidence="9">
    <location>
        <position position="103"/>
    </location>
    <ligand>
        <name>ATP</name>
        <dbReference type="ChEBI" id="CHEBI:30616"/>
    </ligand>
</feature>
<keyword evidence="10" id="KW-0175">Coiled coil</keyword>
<proteinExistence type="predicted"/>
<comment type="catalytic activity">
    <reaction evidence="7">
        <text>L-threonyl-[protein] + ATP = O-phospho-L-threonyl-[protein] + ADP + H(+)</text>
        <dbReference type="Rhea" id="RHEA:46608"/>
        <dbReference type="Rhea" id="RHEA-COMP:11060"/>
        <dbReference type="Rhea" id="RHEA-COMP:11605"/>
        <dbReference type="ChEBI" id="CHEBI:15378"/>
        <dbReference type="ChEBI" id="CHEBI:30013"/>
        <dbReference type="ChEBI" id="CHEBI:30616"/>
        <dbReference type="ChEBI" id="CHEBI:61977"/>
        <dbReference type="ChEBI" id="CHEBI:456216"/>
        <dbReference type="EC" id="2.7.11.1"/>
    </reaction>
</comment>
<evidence type="ECO:0000313" key="14">
    <source>
        <dbReference type="Proteomes" id="UP000614601"/>
    </source>
</evidence>
<evidence type="ECO:0000259" key="12">
    <source>
        <dbReference type="PROSITE" id="PS50011"/>
    </source>
</evidence>
<dbReference type="InterPro" id="IPR011009">
    <property type="entry name" value="Kinase-like_dom_sf"/>
</dbReference>
<feature type="region of interest" description="Disordered" evidence="11">
    <location>
        <begin position="1"/>
        <end position="57"/>
    </location>
</feature>
<evidence type="ECO:0000256" key="5">
    <source>
        <dbReference type="ARBA" id="ARBA00022777"/>
    </source>
</evidence>
<dbReference type="InterPro" id="IPR017441">
    <property type="entry name" value="Protein_kinase_ATP_BS"/>
</dbReference>
<dbReference type="CDD" id="cd14136">
    <property type="entry name" value="STKc_SRPK"/>
    <property type="match status" value="1"/>
</dbReference>
<dbReference type="FunFam" id="1.10.510.10:FF:001654">
    <property type="entry name" value="SRSF protein kinase 3"/>
    <property type="match status" value="1"/>
</dbReference>
<dbReference type="GO" id="GO:0005524">
    <property type="term" value="F:ATP binding"/>
    <property type="evidence" value="ECO:0007669"/>
    <property type="project" value="UniProtKB-UniRule"/>
</dbReference>
<dbReference type="SMART" id="SM00220">
    <property type="entry name" value="S_TKc"/>
    <property type="match status" value="1"/>
</dbReference>
<evidence type="ECO:0000256" key="11">
    <source>
        <dbReference type="SAM" id="MobiDB-lite"/>
    </source>
</evidence>
<name>A0A811KI36_9BILA</name>
<evidence type="ECO:0000256" key="1">
    <source>
        <dbReference type="ARBA" id="ARBA00012513"/>
    </source>
</evidence>
<dbReference type="PROSITE" id="PS00108">
    <property type="entry name" value="PROTEIN_KINASE_ST"/>
    <property type="match status" value="1"/>
</dbReference>
<feature type="coiled-coil region" evidence="10">
    <location>
        <begin position="252"/>
        <end position="279"/>
    </location>
</feature>
<feature type="domain" description="Protein kinase" evidence="12">
    <location>
        <begin position="74"/>
        <end position="563"/>
    </location>
</feature>
<dbReference type="Proteomes" id="UP000614601">
    <property type="component" value="Unassembled WGS sequence"/>
</dbReference>
<keyword evidence="3" id="KW-0808">Transferase</keyword>
<dbReference type="InterPro" id="IPR051334">
    <property type="entry name" value="SRPK"/>
</dbReference>
<evidence type="ECO:0000256" key="2">
    <source>
        <dbReference type="ARBA" id="ARBA00022527"/>
    </source>
</evidence>
<dbReference type="Pfam" id="PF00069">
    <property type="entry name" value="Pkinase"/>
    <property type="match status" value="2"/>
</dbReference>
<dbReference type="PANTHER" id="PTHR47634:SF9">
    <property type="entry name" value="PROTEIN KINASE DOMAIN-CONTAINING PROTEIN-RELATED"/>
    <property type="match status" value="1"/>
</dbReference>
<keyword evidence="5" id="KW-0418">Kinase</keyword>
<dbReference type="GO" id="GO:0000245">
    <property type="term" value="P:spliceosomal complex assembly"/>
    <property type="evidence" value="ECO:0007669"/>
    <property type="project" value="TreeGrafter"/>
</dbReference>
<keyword evidence="2" id="KW-0723">Serine/threonine-protein kinase</keyword>